<dbReference type="InterPro" id="IPR003586">
    <property type="entry name" value="Hint_dom_C"/>
</dbReference>
<organism evidence="9 10">
    <name type="scientific">Coemansia brasiliensis</name>
    <dbReference type="NCBI Taxonomy" id="2650707"/>
    <lineage>
        <taxon>Eukaryota</taxon>
        <taxon>Fungi</taxon>
        <taxon>Fungi incertae sedis</taxon>
        <taxon>Zoopagomycota</taxon>
        <taxon>Kickxellomycotina</taxon>
        <taxon>Kickxellomycetes</taxon>
        <taxon>Kickxellales</taxon>
        <taxon>Kickxellaceae</taxon>
        <taxon>Coemansia</taxon>
    </lineage>
</organism>
<dbReference type="SMART" id="SM00305">
    <property type="entry name" value="HintC"/>
    <property type="match status" value="1"/>
</dbReference>
<keyword evidence="10" id="KW-1185">Reference proteome</keyword>
<dbReference type="InterPro" id="IPR036844">
    <property type="entry name" value="Hint_dom_sf"/>
</dbReference>
<evidence type="ECO:0000256" key="7">
    <source>
        <dbReference type="RuleBase" id="RU000434"/>
    </source>
</evidence>
<keyword evidence="3" id="KW-0240">DNA-directed RNA polymerase</keyword>
<evidence type="ECO:0000259" key="8">
    <source>
        <dbReference type="SMART" id="SM00305"/>
    </source>
</evidence>
<dbReference type="Gene3D" id="3.90.1070.20">
    <property type="match status" value="1"/>
</dbReference>
<dbReference type="InterPro" id="IPR007646">
    <property type="entry name" value="RNA_pol_Rpb2_4"/>
</dbReference>
<reference evidence="9" key="1">
    <citation type="submission" date="2022-07" db="EMBL/GenBank/DDBJ databases">
        <title>Phylogenomic reconstructions and comparative analyses of Kickxellomycotina fungi.</title>
        <authorList>
            <person name="Reynolds N.K."/>
            <person name="Stajich J.E."/>
            <person name="Barry K."/>
            <person name="Grigoriev I.V."/>
            <person name="Crous P."/>
            <person name="Smith M.E."/>
        </authorList>
    </citation>
    <scope>NUCLEOTIDE SEQUENCE</scope>
    <source>
        <strain evidence="9">NRRL 1566</strain>
    </source>
</reference>
<dbReference type="SUPFAM" id="SSF64484">
    <property type="entry name" value="beta and beta-prime subunits of DNA dependent RNA-polymerase"/>
    <property type="match status" value="1"/>
</dbReference>
<keyword evidence="6" id="KW-0804">Transcription</keyword>
<accession>A0A9W8LUM9</accession>
<evidence type="ECO:0000313" key="9">
    <source>
        <dbReference type="EMBL" id="KAJ2841652.1"/>
    </source>
</evidence>
<dbReference type="GO" id="GO:0003899">
    <property type="term" value="F:DNA-directed RNA polymerase activity"/>
    <property type="evidence" value="ECO:0007669"/>
    <property type="project" value="UniProtKB-EC"/>
</dbReference>
<dbReference type="EC" id="2.7.7.6" evidence="2"/>
<dbReference type="FunFam" id="3.90.1070.20:FF:000002">
    <property type="entry name" value="DNA-directed RNA polymerase subunit beta"/>
    <property type="match status" value="1"/>
</dbReference>
<dbReference type="NCBIfam" id="TIGR01443">
    <property type="entry name" value="intein_Cterm"/>
    <property type="match status" value="1"/>
</dbReference>
<dbReference type="PANTHER" id="PTHR20856">
    <property type="entry name" value="DNA-DIRECTED RNA POLYMERASE I SUBUNIT 2"/>
    <property type="match status" value="1"/>
</dbReference>
<proteinExistence type="inferred from homology"/>
<keyword evidence="4 9" id="KW-0808">Transferase</keyword>
<dbReference type="OrthoDB" id="10248617at2759"/>
<dbReference type="GO" id="GO:0003677">
    <property type="term" value="F:DNA binding"/>
    <property type="evidence" value="ECO:0007669"/>
    <property type="project" value="InterPro"/>
</dbReference>
<evidence type="ECO:0000256" key="4">
    <source>
        <dbReference type="ARBA" id="ARBA00022679"/>
    </source>
</evidence>
<dbReference type="AlphaFoldDB" id="A0A9W8LUM9"/>
<gene>
    <name evidence="9" type="primary">RPB2_3</name>
    <name evidence="9" type="ORF">IWW36_006187</name>
</gene>
<feature type="non-terminal residue" evidence="9">
    <location>
        <position position="290"/>
    </location>
</feature>
<comment type="similarity">
    <text evidence="1 7">Belongs to the RNA polymerase beta chain family.</text>
</comment>
<dbReference type="Pfam" id="PF04566">
    <property type="entry name" value="RNA_pol_Rpb2_4"/>
    <property type="match status" value="1"/>
</dbReference>
<keyword evidence="5 9" id="KW-0548">Nucleotidyltransferase</keyword>
<dbReference type="InterPro" id="IPR030934">
    <property type="entry name" value="Intein_C"/>
</dbReference>
<evidence type="ECO:0000256" key="6">
    <source>
        <dbReference type="ARBA" id="ARBA00023163"/>
    </source>
</evidence>
<evidence type="ECO:0000256" key="5">
    <source>
        <dbReference type="ARBA" id="ARBA00022695"/>
    </source>
</evidence>
<dbReference type="GO" id="GO:0006351">
    <property type="term" value="P:DNA-templated transcription"/>
    <property type="evidence" value="ECO:0007669"/>
    <property type="project" value="InterPro"/>
</dbReference>
<dbReference type="InterPro" id="IPR007645">
    <property type="entry name" value="RNA_pol_Rpb2_3"/>
</dbReference>
<dbReference type="Gene3D" id="2.170.16.10">
    <property type="entry name" value="Hedgehog/Intein (Hint) domain"/>
    <property type="match status" value="1"/>
</dbReference>
<dbReference type="GO" id="GO:0000428">
    <property type="term" value="C:DNA-directed RNA polymerase complex"/>
    <property type="evidence" value="ECO:0007669"/>
    <property type="project" value="UniProtKB-KW"/>
</dbReference>
<comment type="caution">
    <text evidence="9">The sequence shown here is derived from an EMBL/GenBank/DDBJ whole genome shotgun (WGS) entry which is preliminary data.</text>
</comment>
<dbReference type="PROSITE" id="PS50818">
    <property type="entry name" value="INTEIN_C_TER"/>
    <property type="match status" value="1"/>
</dbReference>
<dbReference type="Proteomes" id="UP001139887">
    <property type="component" value="Unassembled WGS sequence"/>
</dbReference>
<dbReference type="SUPFAM" id="SSF51294">
    <property type="entry name" value="Hedgehog/intein (Hint) domain"/>
    <property type="match status" value="1"/>
</dbReference>
<dbReference type="EMBL" id="JANBUW010002096">
    <property type="protein sequence ID" value="KAJ2841652.1"/>
    <property type="molecule type" value="Genomic_DNA"/>
</dbReference>
<evidence type="ECO:0000256" key="2">
    <source>
        <dbReference type="ARBA" id="ARBA00012418"/>
    </source>
</evidence>
<evidence type="ECO:0000313" key="10">
    <source>
        <dbReference type="Proteomes" id="UP001139887"/>
    </source>
</evidence>
<dbReference type="GO" id="GO:0032549">
    <property type="term" value="F:ribonucleoside binding"/>
    <property type="evidence" value="ECO:0007669"/>
    <property type="project" value="InterPro"/>
</dbReference>
<dbReference type="Pfam" id="PF04565">
    <property type="entry name" value="RNA_pol_Rpb2_3"/>
    <property type="match status" value="1"/>
</dbReference>
<evidence type="ECO:0000256" key="3">
    <source>
        <dbReference type="ARBA" id="ARBA00022478"/>
    </source>
</evidence>
<name>A0A9W8LUM9_9FUNG</name>
<dbReference type="InterPro" id="IPR015712">
    <property type="entry name" value="DNA-dir_RNA_pol_su2"/>
</dbReference>
<protein>
    <recommendedName>
        <fullName evidence="2">DNA-directed RNA polymerase</fullName>
        <ecNumber evidence="2">2.7.7.6</ecNumber>
    </recommendedName>
</protein>
<feature type="domain" description="Hint" evidence="8">
    <location>
        <begin position="131"/>
        <end position="177"/>
    </location>
</feature>
<sequence>MNPLQKRYADETTEAYTEQIAALLTDTGVSASAGPVQIDLTDRNVIAFYERVGYRYSTHKTRSSAAAIEYLKMRVYYAEQRVSERASELLDGGFGTRQEAAAAVGLQSTLREHVRCGLMGWDEFQKRCVAGTEFVWCPIVEVAEAEAEAVFDFTTESDNHSFFANSIVSHNCPAETPEGQACGLVKNLALMAHVTVGVNSSPIREFLNEWSMESLAEVEATSVANATKVFLNGDWVGVHRNPDELVRCMLEARRRADITFETSIVRDIRERELRIHTDAGRVCRPLLIVD</sequence>
<evidence type="ECO:0000256" key="1">
    <source>
        <dbReference type="ARBA" id="ARBA00006835"/>
    </source>
</evidence>